<dbReference type="InterPro" id="IPR023267">
    <property type="entry name" value="RCMT"/>
</dbReference>
<evidence type="ECO:0000313" key="2">
    <source>
        <dbReference type="Proteomes" id="UP001164746"/>
    </source>
</evidence>
<evidence type="ECO:0000313" key="1">
    <source>
        <dbReference type="EMBL" id="WAR12207.1"/>
    </source>
</evidence>
<dbReference type="PANTHER" id="PTHR22808">
    <property type="entry name" value="NCL1 YEAST -RELATED NOL1/NOP2/FMU SUN DOMAIN-CONTAINING"/>
    <property type="match status" value="1"/>
</dbReference>
<organism evidence="1 2">
    <name type="scientific">Mya arenaria</name>
    <name type="common">Soft-shell clam</name>
    <dbReference type="NCBI Taxonomy" id="6604"/>
    <lineage>
        <taxon>Eukaryota</taxon>
        <taxon>Metazoa</taxon>
        <taxon>Spiralia</taxon>
        <taxon>Lophotrochozoa</taxon>
        <taxon>Mollusca</taxon>
        <taxon>Bivalvia</taxon>
        <taxon>Autobranchia</taxon>
        <taxon>Heteroconchia</taxon>
        <taxon>Euheterodonta</taxon>
        <taxon>Imparidentia</taxon>
        <taxon>Neoheterodontei</taxon>
        <taxon>Myida</taxon>
        <taxon>Myoidea</taxon>
        <taxon>Myidae</taxon>
        <taxon>Mya</taxon>
    </lineage>
</organism>
<protein>
    <submittedName>
        <fullName evidence="1">NSUN2-like protein</fullName>
    </submittedName>
</protein>
<reference evidence="1" key="1">
    <citation type="submission" date="2022-11" db="EMBL/GenBank/DDBJ databases">
        <title>Centuries of genome instability and evolution in soft-shell clam transmissible cancer (bioRxiv).</title>
        <authorList>
            <person name="Hart S.F.M."/>
            <person name="Yonemitsu M.A."/>
            <person name="Giersch R.M."/>
            <person name="Beal B.F."/>
            <person name="Arriagada G."/>
            <person name="Davis B.W."/>
            <person name="Ostrander E.A."/>
            <person name="Goff S.P."/>
            <person name="Metzger M.J."/>
        </authorList>
    </citation>
    <scope>NUCLEOTIDE SEQUENCE</scope>
    <source>
        <strain evidence="1">MELC-2E11</strain>
        <tissue evidence="1">Siphon/mantle</tissue>
    </source>
</reference>
<dbReference type="PANTHER" id="PTHR22808:SF1">
    <property type="entry name" value="RNA CYTOSINE-C(5)-METHYLTRANSFERASE NSUN2-RELATED"/>
    <property type="match status" value="1"/>
</dbReference>
<dbReference type="EMBL" id="CP111019">
    <property type="protein sequence ID" value="WAR12207.1"/>
    <property type="molecule type" value="Genomic_DNA"/>
</dbReference>
<dbReference type="Proteomes" id="UP001164746">
    <property type="component" value="Chromosome 8"/>
</dbReference>
<accession>A0ABY7ETG8</accession>
<gene>
    <name evidence="1" type="ORF">MAR_026387</name>
</gene>
<dbReference type="SUPFAM" id="SSF53335">
    <property type="entry name" value="S-adenosyl-L-methionine-dependent methyltransferases"/>
    <property type="match status" value="1"/>
</dbReference>
<name>A0ABY7ETG8_MYAAR</name>
<keyword evidence="2" id="KW-1185">Reference proteome</keyword>
<dbReference type="InterPro" id="IPR029063">
    <property type="entry name" value="SAM-dependent_MTases_sf"/>
</dbReference>
<dbReference type="Gene3D" id="3.40.50.150">
    <property type="entry name" value="Vaccinia Virus protein VP39"/>
    <property type="match status" value="2"/>
</dbReference>
<proteinExistence type="predicted"/>
<sequence>MPFNKAGRKRSNAPEEGDHITLENAEQHMSQFISYYKGIGIIPEEEWKPFMESLFEPVPVTFRIGERSRRCINPYDARPNTVSEAEVLRDFLKKEVIPKISNVEIDSEKFRMTALPWYAKEMAWKTNINMNQFITCKELQPLRDFVFAEEKLLTVFKQDITSMIPVCLVDILPEHRHDPDSRVLYHRVFLCGTASELKRQIRRGLELLELNGQLVYITRSMNPVENEAVVAAILNEAPASAAHSITASCVNREDMSMDIDGIVETKPKVEQMDTDGAAADTEPLKMEYRTPLRCDVNVCVAEIEYTEEITDAKLNTSTDVYSTTFDLPDMNISRSDHFDIKRFDATANLLEYNGGKTFPTYVYCSPNVKKLILYNKHAVDHESKNAGGMSLMKGSYTGSSDLYTGMSEAASISSLSLREEIQTHGA</sequence>